<dbReference type="Proteomes" id="UP000242188">
    <property type="component" value="Unassembled WGS sequence"/>
</dbReference>
<evidence type="ECO:0000256" key="1">
    <source>
        <dbReference type="SAM" id="Coils"/>
    </source>
</evidence>
<accession>A0A210PWP9</accession>
<dbReference type="AlphaFoldDB" id="A0A210PWP9"/>
<evidence type="ECO:0000313" key="3">
    <source>
        <dbReference type="Proteomes" id="UP000242188"/>
    </source>
</evidence>
<comment type="caution">
    <text evidence="2">The sequence shown here is derived from an EMBL/GenBank/DDBJ whole genome shotgun (WGS) entry which is preliminary data.</text>
</comment>
<sequence>MSAKSRLVPNRRCKTAAAYRPRRSTCDTYYTNYIRQTGGKNFEPSTVQNAVMVLGIHRSKSEVDINSVISNDSATSMKRSQTHLFVSTKVGEHIKPEMFSLPREEARLATTTLPKKGLIKLTALEDELEGTFNFGIHNGRDDTSDMEEIERQRRRHSASQGKHKMLFRRKNIQDQIIAGNQLLEEEERQKEEQVDMDKALEEYTMGELSQNLTQFIGSSKKKTGSSVATVRSKGKVYEQVEEPKQQRTITLPAINTLNINVFGS</sequence>
<dbReference type="OrthoDB" id="6159341at2759"/>
<name>A0A210PWP9_MIZYE</name>
<keyword evidence="3" id="KW-1185">Reference proteome</keyword>
<proteinExistence type="predicted"/>
<protein>
    <submittedName>
        <fullName evidence="2">Uncharacterized protein</fullName>
    </submittedName>
</protein>
<keyword evidence="1" id="KW-0175">Coiled coil</keyword>
<dbReference type="EMBL" id="NEDP02005438">
    <property type="protein sequence ID" value="OWF40899.1"/>
    <property type="molecule type" value="Genomic_DNA"/>
</dbReference>
<feature type="coiled-coil region" evidence="1">
    <location>
        <begin position="169"/>
        <end position="202"/>
    </location>
</feature>
<organism evidence="2 3">
    <name type="scientific">Mizuhopecten yessoensis</name>
    <name type="common">Japanese scallop</name>
    <name type="synonym">Patinopecten yessoensis</name>
    <dbReference type="NCBI Taxonomy" id="6573"/>
    <lineage>
        <taxon>Eukaryota</taxon>
        <taxon>Metazoa</taxon>
        <taxon>Spiralia</taxon>
        <taxon>Lophotrochozoa</taxon>
        <taxon>Mollusca</taxon>
        <taxon>Bivalvia</taxon>
        <taxon>Autobranchia</taxon>
        <taxon>Pteriomorphia</taxon>
        <taxon>Pectinida</taxon>
        <taxon>Pectinoidea</taxon>
        <taxon>Pectinidae</taxon>
        <taxon>Mizuhopecten</taxon>
    </lineage>
</organism>
<evidence type="ECO:0000313" key="2">
    <source>
        <dbReference type="EMBL" id="OWF40899.1"/>
    </source>
</evidence>
<gene>
    <name evidence="2" type="ORF">KP79_PYT20241</name>
</gene>
<reference evidence="2 3" key="1">
    <citation type="journal article" date="2017" name="Nat. Ecol. Evol.">
        <title>Scallop genome provides insights into evolution of bilaterian karyotype and development.</title>
        <authorList>
            <person name="Wang S."/>
            <person name="Zhang J."/>
            <person name="Jiao W."/>
            <person name="Li J."/>
            <person name="Xun X."/>
            <person name="Sun Y."/>
            <person name="Guo X."/>
            <person name="Huan P."/>
            <person name="Dong B."/>
            <person name="Zhang L."/>
            <person name="Hu X."/>
            <person name="Sun X."/>
            <person name="Wang J."/>
            <person name="Zhao C."/>
            <person name="Wang Y."/>
            <person name="Wang D."/>
            <person name="Huang X."/>
            <person name="Wang R."/>
            <person name="Lv J."/>
            <person name="Li Y."/>
            <person name="Zhang Z."/>
            <person name="Liu B."/>
            <person name="Lu W."/>
            <person name="Hui Y."/>
            <person name="Liang J."/>
            <person name="Zhou Z."/>
            <person name="Hou R."/>
            <person name="Li X."/>
            <person name="Liu Y."/>
            <person name="Li H."/>
            <person name="Ning X."/>
            <person name="Lin Y."/>
            <person name="Zhao L."/>
            <person name="Xing Q."/>
            <person name="Dou J."/>
            <person name="Li Y."/>
            <person name="Mao J."/>
            <person name="Guo H."/>
            <person name="Dou H."/>
            <person name="Li T."/>
            <person name="Mu C."/>
            <person name="Jiang W."/>
            <person name="Fu Q."/>
            <person name="Fu X."/>
            <person name="Miao Y."/>
            <person name="Liu J."/>
            <person name="Yu Q."/>
            <person name="Li R."/>
            <person name="Liao H."/>
            <person name="Li X."/>
            <person name="Kong Y."/>
            <person name="Jiang Z."/>
            <person name="Chourrout D."/>
            <person name="Li R."/>
            <person name="Bao Z."/>
        </authorList>
    </citation>
    <scope>NUCLEOTIDE SEQUENCE [LARGE SCALE GENOMIC DNA]</scope>
    <source>
        <strain evidence="2 3">PY_sf001</strain>
    </source>
</reference>